<dbReference type="EMBL" id="CP099837">
    <property type="protein sequence ID" value="USY17918.1"/>
    <property type="molecule type" value="Genomic_DNA"/>
</dbReference>
<dbReference type="RefSeq" id="WP_254417408.1">
    <property type="nucleotide sequence ID" value="NZ_BAAAJB010000011.1"/>
</dbReference>
<dbReference type="Proteomes" id="UP001055940">
    <property type="component" value="Chromosome"/>
</dbReference>
<keyword evidence="2" id="KW-1185">Reference proteome</keyword>
<protein>
    <submittedName>
        <fullName evidence="1">Uncharacterized protein</fullName>
    </submittedName>
</protein>
<proteinExistence type="predicted"/>
<organism evidence="1 2">
    <name type="scientific">Nocardiopsis exhalans</name>
    <dbReference type="NCBI Taxonomy" id="163604"/>
    <lineage>
        <taxon>Bacteria</taxon>
        <taxon>Bacillati</taxon>
        <taxon>Actinomycetota</taxon>
        <taxon>Actinomycetes</taxon>
        <taxon>Streptosporangiales</taxon>
        <taxon>Nocardiopsidaceae</taxon>
        <taxon>Nocardiopsis</taxon>
    </lineage>
</organism>
<gene>
    <name evidence="1" type="ORF">NE857_21625</name>
</gene>
<accession>A0ABY5D3T9</accession>
<evidence type="ECO:0000313" key="2">
    <source>
        <dbReference type="Proteomes" id="UP001055940"/>
    </source>
</evidence>
<sequence length="84" mass="9027">MTAGGVFDPHLVELTIAYRQGEVGVYKIGGGTLGRSYGGLWGYRLTHGPSAEVVVSGEDLRTGVPKTHDQAARIVLDICDRQEQ</sequence>
<evidence type="ECO:0000313" key="1">
    <source>
        <dbReference type="EMBL" id="USY17918.1"/>
    </source>
</evidence>
<name>A0ABY5D3T9_9ACTN</name>
<reference evidence="1" key="1">
    <citation type="submission" date="2022-06" db="EMBL/GenBank/DDBJ databases">
        <authorList>
            <person name="Ping M."/>
        </authorList>
    </citation>
    <scope>NUCLEOTIDE SEQUENCE</scope>
    <source>
        <strain evidence="1">JCM11759T</strain>
    </source>
</reference>